<comment type="caution">
    <text evidence="2">The sequence shown here is derived from an EMBL/GenBank/DDBJ whole genome shotgun (WGS) entry which is preliminary data.</text>
</comment>
<dbReference type="InterPro" id="IPR027417">
    <property type="entry name" value="P-loop_NTPase"/>
</dbReference>
<protein>
    <submittedName>
        <fullName evidence="2">ATPase</fullName>
    </submittedName>
</protein>
<dbReference type="Pfam" id="PF13521">
    <property type="entry name" value="AAA_28"/>
    <property type="match status" value="1"/>
</dbReference>
<evidence type="ECO:0000313" key="2">
    <source>
        <dbReference type="EMBL" id="GHE32097.1"/>
    </source>
</evidence>
<dbReference type="Proteomes" id="UP000620550">
    <property type="component" value="Unassembled WGS sequence"/>
</dbReference>
<dbReference type="Gene3D" id="3.40.50.300">
    <property type="entry name" value="P-loop containing nucleotide triphosphate hydrolases"/>
    <property type="match status" value="1"/>
</dbReference>
<accession>A0ABQ3HW86</accession>
<feature type="domain" description="NadR/Ttd14 AAA" evidence="1">
    <location>
        <begin position="5"/>
        <end position="170"/>
    </location>
</feature>
<proteinExistence type="predicted"/>
<sequence>MDNFYVITGGPGVGKTTLLHELGKSGFRTVAEDARRIIQDEIKNDGDGVPWKNKAYYTVLMLQASVEQYVLYRDSDDREIHFFDRGILDACCYAEMMHIDMPDDVQYAAARLRYNRKVFILPPWKEIYKHDEERRQDWREAVYTYEAIQSTYRTHGYELIEVPKESVQHRVDFVVSQIRG</sequence>
<evidence type="ECO:0000259" key="1">
    <source>
        <dbReference type="Pfam" id="PF13521"/>
    </source>
</evidence>
<evidence type="ECO:0000313" key="3">
    <source>
        <dbReference type="Proteomes" id="UP000620550"/>
    </source>
</evidence>
<name>A0ABQ3HW86_9SPHI</name>
<reference evidence="3" key="1">
    <citation type="journal article" date="2019" name="Int. J. Syst. Evol. Microbiol.">
        <title>The Global Catalogue of Microorganisms (GCM) 10K type strain sequencing project: providing services to taxonomists for standard genome sequencing and annotation.</title>
        <authorList>
            <consortium name="The Broad Institute Genomics Platform"/>
            <consortium name="The Broad Institute Genome Sequencing Center for Infectious Disease"/>
            <person name="Wu L."/>
            <person name="Ma J."/>
        </authorList>
    </citation>
    <scope>NUCLEOTIDE SEQUENCE [LARGE SCALE GENOMIC DNA]</scope>
    <source>
        <strain evidence="3">CGMCC 1.12966</strain>
    </source>
</reference>
<organism evidence="2 3">
    <name type="scientific">Sphingobacterium griseoflavum</name>
    <dbReference type="NCBI Taxonomy" id="1474952"/>
    <lineage>
        <taxon>Bacteria</taxon>
        <taxon>Pseudomonadati</taxon>
        <taxon>Bacteroidota</taxon>
        <taxon>Sphingobacteriia</taxon>
        <taxon>Sphingobacteriales</taxon>
        <taxon>Sphingobacteriaceae</taxon>
        <taxon>Sphingobacterium</taxon>
    </lineage>
</organism>
<dbReference type="InterPro" id="IPR038727">
    <property type="entry name" value="NadR/Ttd14_AAA_dom"/>
</dbReference>
<dbReference type="EMBL" id="BNAF01000004">
    <property type="protein sequence ID" value="GHE32097.1"/>
    <property type="molecule type" value="Genomic_DNA"/>
</dbReference>
<keyword evidence="3" id="KW-1185">Reference proteome</keyword>
<dbReference type="RefSeq" id="WP_189625932.1">
    <property type="nucleotide sequence ID" value="NZ_BNAF01000004.1"/>
</dbReference>
<gene>
    <name evidence="2" type="ORF">GCM10017764_14100</name>
</gene>
<dbReference type="SUPFAM" id="SSF52540">
    <property type="entry name" value="P-loop containing nucleoside triphosphate hydrolases"/>
    <property type="match status" value="1"/>
</dbReference>